<evidence type="ECO:0000313" key="9">
    <source>
        <dbReference type="Proteomes" id="UP000477680"/>
    </source>
</evidence>
<dbReference type="Pfam" id="PF02779">
    <property type="entry name" value="Transket_pyr"/>
    <property type="match status" value="1"/>
</dbReference>
<dbReference type="SUPFAM" id="SSF52922">
    <property type="entry name" value="TK C-terminal domain-like"/>
    <property type="match status" value="1"/>
</dbReference>
<dbReference type="KEGG" id="kim:G3T16_09605"/>
<dbReference type="InterPro" id="IPR033248">
    <property type="entry name" value="Transketolase_C"/>
</dbReference>
<evidence type="ECO:0000256" key="5">
    <source>
        <dbReference type="ARBA" id="ARBA00070795"/>
    </source>
</evidence>
<dbReference type="FunFam" id="3.40.50.970:FF:000001">
    <property type="entry name" value="Pyruvate dehydrogenase E1 beta subunit"/>
    <property type="match status" value="1"/>
</dbReference>
<keyword evidence="9" id="KW-1185">Reference proteome</keyword>
<dbReference type="Gene3D" id="3.40.50.970">
    <property type="match status" value="1"/>
</dbReference>
<reference evidence="8 9" key="1">
    <citation type="submission" date="2020-02" db="EMBL/GenBank/DDBJ databases">
        <title>Genome sequencing for Kineobactrum sp. M2.</title>
        <authorList>
            <person name="Park S.-J."/>
        </authorList>
    </citation>
    <scope>NUCLEOTIDE SEQUENCE [LARGE SCALE GENOMIC DNA]</scope>
    <source>
        <strain evidence="8 9">M2</strain>
    </source>
</reference>
<evidence type="ECO:0000256" key="3">
    <source>
        <dbReference type="ARBA" id="ARBA00023002"/>
    </source>
</evidence>
<dbReference type="InterPro" id="IPR009014">
    <property type="entry name" value="Transketo_C/PFOR_II"/>
</dbReference>
<accession>A0A6C0U1F9</accession>
<keyword evidence="3" id="KW-0560">Oxidoreductase</keyword>
<dbReference type="EMBL" id="CP048711">
    <property type="protein sequence ID" value="QIB65623.1"/>
    <property type="molecule type" value="Genomic_DNA"/>
</dbReference>
<gene>
    <name evidence="8" type="ORF">G3T16_09605</name>
</gene>
<evidence type="ECO:0000256" key="6">
    <source>
        <dbReference type="ARBA" id="ARBA00082400"/>
    </source>
</evidence>
<protein>
    <recommendedName>
        <fullName evidence="5">2-oxoisovalerate dehydrogenase subunit beta</fullName>
    </recommendedName>
    <alternativeName>
        <fullName evidence="6">Branched-chain alpha-keto acid dehydrogenase E1 component beta chain</fullName>
    </alternativeName>
</protein>
<dbReference type="PANTHER" id="PTHR43257">
    <property type="entry name" value="PYRUVATE DEHYDROGENASE E1 COMPONENT BETA SUBUNIT"/>
    <property type="match status" value="1"/>
</dbReference>
<evidence type="ECO:0000256" key="4">
    <source>
        <dbReference type="ARBA" id="ARBA00023052"/>
    </source>
</evidence>
<sequence length="320" mass="34916">MSKITYLQAILAAIREEMRRDPATFVMGEDLSIWGTADGLSEEFGRERVRNTPISEAGFIGAAAGAAVTGGRPIVDVTISSFIYPAMDQVVSIIAKSRYLYGGQAKMPLVLRLGLYHGLGVAAQHSDRPYSMFMNVPGLKIVIPSNPYDMKGLLKSAIRDDNPVMVFEDTNLWNMRDEVPDEEYLVEIGKANVVREGSDVTIVAIGGMLRHALAAADELAEEGVQAEVLDPRTLVPFDQETLLQSVSKTGRLVVVDVAHRTCSAASEIAAIVAEDGFWHLRAPLVRVTTPDTHIPHSPAIEHQLYPDKEKIIAAVHKTFA</sequence>
<dbReference type="Gene3D" id="3.40.50.920">
    <property type="match status" value="1"/>
</dbReference>
<comment type="function">
    <text evidence="2">The branched-chain alpha-keto dehydrogenase complex catalyzes the overall conversion of alpha-keto acids to acyl-CoA and CO(2). It contains multiple copies of three enzymatic components: branched-chain alpha-keto acid decarboxylase (E1), lipoamide acyltransferase (E2) and lipoamide dehydrogenase (E3).</text>
</comment>
<dbReference type="RefSeq" id="WP_163494982.1">
    <property type="nucleotide sequence ID" value="NZ_CP048711.1"/>
</dbReference>
<name>A0A6C0U1F9_9GAMM</name>
<dbReference type="SUPFAM" id="SSF52518">
    <property type="entry name" value="Thiamin diphosphate-binding fold (THDP-binding)"/>
    <property type="match status" value="1"/>
</dbReference>
<dbReference type="InterPro" id="IPR029061">
    <property type="entry name" value="THDP-binding"/>
</dbReference>
<dbReference type="GO" id="GO:0016491">
    <property type="term" value="F:oxidoreductase activity"/>
    <property type="evidence" value="ECO:0007669"/>
    <property type="project" value="UniProtKB-KW"/>
</dbReference>
<comment type="cofactor">
    <cofactor evidence="1">
        <name>thiamine diphosphate</name>
        <dbReference type="ChEBI" id="CHEBI:58937"/>
    </cofactor>
</comment>
<dbReference type="InterPro" id="IPR005475">
    <property type="entry name" value="Transketolase-like_Pyr-bd"/>
</dbReference>
<evidence type="ECO:0000256" key="2">
    <source>
        <dbReference type="ARBA" id="ARBA00002859"/>
    </source>
</evidence>
<dbReference type="FunFam" id="3.40.50.920:FF:000001">
    <property type="entry name" value="Pyruvate dehydrogenase E1 beta subunit"/>
    <property type="match status" value="1"/>
</dbReference>
<evidence type="ECO:0000256" key="1">
    <source>
        <dbReference type="ARBA" id="ARBA00001964"/>
    </source>
</evidence>
<dbReference type="Proteomes" id="UP000477680">
    <property type="component" value="Chromosome"/>
</dbReference>
<dbReference type="Pfam" id="PF02780">
    <property type="entry name" value="Transketolase_C"/>
    <property type="match status" value="1"/>
</dbReference>
<evidence type="ECO:0000313" key="8">
    <source>
        <dbReference type="EMBL" id="QIB65623.1"/>
    </source>
</evidence>
<dbReference type="AlphaFoldDB" id="A0A6C0U1F9"/>
<proteinExistence type="predicted"/>
<keyword evidence="4" id="KW-0786">Thiamine pyrophosphate</keyword>
<feature type="domain" description="Transketolase-like pyrimidine-binding" evidence="7">
    <location>
        <begin position="4"/>
        <end position="174"/>
    </location>
</feature>
<dbReference type="PANTHER" id="PTHR43257:SF2">
    <property type="entry name" value="PYRUVATE DEHYDROGENASE E1 COMPONENT SUBUNIT BETA"/>
    <property type="match status" value="1"/>
</dbReference>
<evidence type="ECO:0000259" key="7">
    <source>
        <dbReference type="SMART" id="SM00861"/>
    </source>
</evidence>
<organism evidence="8 9">
    <name type="scientific">Kineobactrum salinum</name>
    <dbReference type="NCBI Taxonomy" id="2708301"/>
    <lineage>
        <taxon>Bacteria</taxon>
        <taxon>Pseudomonadati</taxon>
        <taxon>Pseudomonadota</taxon>
        <taxon>Gammaproteobacteria</taxon>
        <taxon>Cellvibrionales</taxon>
        <taxon>Halieaceae</taxon>
        <taxon>Kineobactrum</taxon>
    </lineage>
</organism>
<dbReference type="SMART" id="SM00861">
    <property type="entry name" value="Transket_pyr"/>
    <property type="match status" value="1"/>
</dbReference>